<dbReference type="Gene3D" id="3.20.20.100">
    <property type="entry name" value="NADP-dependent oxidoreductase domain"/>
    <property type="match status" value="1"/>
</dbReference>
<keyword evidence="1" id="KW-0560">Oxidoreductase</keyword>
<accession>A0AAW2YQG9</accession>
<dbReference type="InterPro" id="IPR036812">
    <property type="entry name" value="NAD(P)_OxRdtase_dom_sf"/>
</dbReference>
<dbReference type="Pfam" id="PF00248">
    <property type="entry name" value="Aldo_ket_red"/>
    <property type="match status" value="1"/>
</dbReference>
<dbReference type="Proteomes" id="UP001431209">
    <property type="component" value="Unassembled WGS sequence"/>
</dbReference>
<dbReference type="GO" id="GO:0005829">
    <property type="term" value="C:cytosol"/>
    <property type="evidence" value="ECO:0007669"/>
    <property type="project" value="UniProtKB-ARBA"/>
</dbReference>
<dbReference type="GO" id="GO:0016491">
    <property type="term" value="F:oxidoreductase activity"/>
    <property type="evidence" value="ECO:0007669"/>
    <property type="project" value="UniProtKB-KW"/>
</dbReference>
<organism evidence="3 4">
    <name type="scientific">Acrasis kona</name>
    <dbReference type="NCBI Taxonomy" id="1008807"/>
    <lineage>
        <taxon>Eukaryota</taxon>
        <taxon>Discoba</taxon>
        <taxon>Heterolobosea</taxon>
        <taxon>Tetramitia</taxon>
        <taxon>Eutetramitia</taxon>
        <taxon>Acrasidae</taxon>
        <taxon>Acrasis</taxon>
    </lineage>
</organism>
<sequence>MDQSLTMEYKRLGNTGLKVSRFCLGMMSYGSSKWAEWVLNEKQALPLIKKAWEIGINFFDTADVYSNGESERILGRAIKSLEIPRDQIVIATKLNFQVADNLSTNTLRKPGKPSPSTVNSKGLSRKHIFEACDASLQRLQTDYIDLYQIHRWDNDTPIEETMEALNDLVRSGKVRYIGASSMHAWQFAKAQHVAEKNGWAKFSSMQNLYNLIYREEEREMIPLCKDQGVGIIPWSPLARGLLSGKQDASVRTRSDPNIKMWFGKTKDVDDVIIDVLRDIAEKRNASCAVVALSWLLSKEAVTSPIVGVNKEQYFDDMLSAISIKLTEDEVKRLEENYVPKRVVGHQ</sequence>
<dbReference type="PANTHER" id="PTHR43364">
    <property type="entry name" value="NADH-SPECIFIC METHYLGLYOXAL REDUCTASE-RELATED"/>
    <property type="match status" value="1"/>
</dbReference>
<evidence type="ECO:0000256" key="1">
    <source>
        <dbReference type="ARBA" id="ARBA00023002"/>
    </source>
</evidence>
<dbReference type="FunFam" id="3.20.20.100:FF:000004">
    <property type="entry name" value="Oxidoreductase, aldo/keto reductase"/>
    <property type="match status" value="1"/>
</dbReference>
<gene>
    <name evidence="3" type="ORF">AKO1_007920</name>
</gene>
<dbReference type="EMBL" id="JAOPGA020000496">
    <property type="protein sequence ID" value="KAL0479070.1"/>
    <property type="molecule type" value="Genomic_DNA"/>
</dbReference>
<feature type="domain" description="NADP-dependent oxidoreductase" evidence="2">
    <location>
        <begin position="23"/>
        <end position="335"/>
    </location>
</feature>
<evidence type="ECO:0000313" key="4">
    <source>
        <dbReference type="Proteomes" id="UP001431209"/>
    </source>
</evidence>
<comment type="caution">
    <text evidence="3">The sequence shown here is derived from an EMBL/GenBank/DDBJ whole genome shotgun (WGS) entry which is preliminary data.</text>
</comment>
<name>A0AAW2YQG9_9EUKA</name>
<dbReference type="SUPFAM" id="SSF51430">
    <property type="entry name" value="NAD(P)-linked oxidoreductase"/>
    <property type="match status" value="1"/>
</dbReference>
<dbReference type="PANTHER" id="PTHR43364:SF4">
    <property type="entry name" value="NAD(P)-LINKED OXIDOREDUCTASE SUPERFAMILY PROTEIN"/>
    <property type="match status" value="1"/>
</dbReference>
<dbReference type="AlphaFoldDB" id="A0AAW2YQG9"/>
<evidence type="ECO:0000313" key="3">
    <source>
        <dbReference type="EMBL" id="KAL0479070.1"/>
    </source>
</evidence>
<dbReference type="InterPro" id="IPR050523">
    <property type="entry name" value="AKR_Detox_Biosynth"/>
</dbReference>
<dbReference type="InterPro" id="IPR023210">
    <property type="entry name" value="NADP_OxRdtase_dom"/>
</dbReference>
<protein>
    <submittedName>
        <fullName evidence="3">Versiconal hemiacetal acetate reductase</fullName>
    </submittedName>
</protein>
<reference evidence="3 4" key="1">
    <citation type="submission" date="2024-03" db="EMBL/GenBank/DDBJ databases">
        <title>The Acrasis kona genome and developmental transcriptomes reveal deep origins of eukaryotic multicellular pathways.</title>
        <authorList>
            <person name="Sheikh S."/>
            <person name="Fu C.-J."/>
            <person name="Brown M.W."/>
            <person name="Baldauf S.L."/>
        </authorList>
    </citation>
    <scope>NUCLEOTIDE SEQUENCE [LARGE SCALE GENOMIC DNA]</scope>
    <source>
        <strain evidence="3 4">ATCC MYA-3509</strain>
    </source>
</reference>
<dbReference type="CDD" id="cd19079">
    <property type="entry name" value="AKR_EcYajO-like"/>
    <property type="match status" value="1"/>
</dbReference>
<evidence type="ECO:0000259" key="2">
    <source>
        <dbReference type="Pfam" id="PF00248"/>
    </source>
</evidence>
<proteinExistence type="predicted"/>
<keyword evidence="4" id="KW-1185">Reference proteome</keyword>